<feature type="transmembrane region" description="Helical" evidence="1">
    <location>
        <begin position="193"/>
        <end position="210"/>
    </location>
</feature>
<feature type="transmembrane region" description="Helical" evidence="1">
    <location>
        <begin position="6"/>
        <end position="23"/>
    </location>
</feature>
<dbReference type="Proteomes" id="UP000814353">
    <property type="component" value="Unassembled WGS sequence"/>
</dbReference>
<reference evidence="3 5" key="1">
    <citation type="submission" date="2020-05" db="EMBL/GenBank/DDBJ databases">
        <title>Comparative genomic analysis of denitrifying bacteria from Halomonas genus.</title>
        <authorList>
            <person name="Wang L."/>
            <person name="Shao Z."/>
        </authorList>
    </citation>
    <scope>NUCLEOTIDE SEQUENCE [LARGE SCALE GENOMIC DNA]</scope>
    <source>
        <strain evidence="3 5">DSM 17331</strain>
    </source>
</reference>
<dbReference type="AlphaFoldDB" id="A0A7V9W4B4"/>
<evidence type="ECO:0000313" key="5">
    <source>
        <dbReference type="Proteomes" id="UP000814353"/>
    </source>
</evidence>
<evidence type="ECO:0000313" key="2">
    <source>
        <dbReference type="EMBL" id="MBA2780827.1"/>
    </source>
</evidence>
<dbReference type="RefSeq" id="WP_181516656.1">
    <property type="nucleotide sequence ID" value="NZ_JABFUB010000005.1"/>
</dbReference>
<name>A0A7V9W4B4_9GAMM</name>
<feature type="transmembrane region" description="Helical" evidence="1">
    <location>
        <begin position="139"/>
        <end position="157"/>
    </location>
</feature>
<feature type="transmembrane region" description="Helical" evidence="1">
    <location>
        <begin position="169"/>
        <end position="187"/>
    </location>
</feature>
<reference evidence="2 4" key="2">
    <citation type="submission" date="2020-07" db="EMBL/GenBank/DDBJ databases">
        <title>Identification of Halomonas strains.</title>
        <authorList>
            <person name="Xiao Z."/>
            <person name="Shen J."/>
        </authorList>
    </citation>
    <scope>NUCLEOTIDE SEQUENCE [LARGE SCALE GENOMIC DNA]</scope>
    <source>
        <strain evidence="2 4">DSM 17331</strain>
    </source>
</reference>
<proteinExistence type="predicted"/>
<dbReference type="EMBL" id="JACEFT010000034">
    <property type="protein sequence ID" value="MBA2780827.1"/>
    <property type="molecule type" value="Genomic_DNA"/>
</dbReference>
<protein>
    <submittedName>
        <fullName evidence="2">Uncharacterized protein</fullName>
    </submittedName>
</protein>
<accession>A0A7V9W4B4</accession>
<keyword evidence="1" id="KW-1133">Transmembrane helix</keyword>
<dbReference type="EMBL" id="JABFUB010000005">
    <property type="protein sequence ID" value="MCG6661725.1"/>
    <property type="molecule type" value="Genomic_DNA"/>
</dbReference>
<sequence>MIFYTFFGVAVIVAVHLFGYRLLGYKGRSARLLASLAGGTSVAYVFLQILPKLAYSDLILTQSEILSAARWQHHAFLLAMVGMIGFLGIDQMTKKLSLEGQPNSMINHFRIIVVVYFFYNFLVGYVLSFQWGVGGGRSLFLYVLAMSFHFLFVGYMLGRHHSEHKVIQVRWYFAAALSLGWLASLVRELRPEFLASLLALLAGAMIVITLKEELRDETLDEFFTFALGAFLYTILLMRI</sequence>
<feature type="transmembrane region" description="Helical" evidence="1">
    <location>
        <begin position="222"/>
        <end position="238"/>
    </location>
</feature>
<evidence type="ECO:0000313" key="4">
    <source>
        <dbReference type="Proteomes" id="UP000518091"/>
    </source>
</evidence>
<gene>
    <name evidence="2" type="ORF">H1D44_18220</name>
    <name evidence="3" type="ORF">HOP48_09190</name>
</gene>
<feature type="transmembrane region" description="Helical" evidence="1">
    <location>
        <begin position="71"/>
        <end position="89"/>
    </location>
</feature>
<dbReference type="Proteomes" id="UP000518091">
    <property type="component" value="Unassembled WGS sequence"/>
</dbReference>
<evidence type="ECO:0000313" key="3">
    <source>
        <dbReference type="EMBL" id="MCG6661725.1"/>
    </source>
</evidence>
<feature type="transmembrane region" description="Helical" evidence="1">
    <location>
        <begin position="30"/>
        <end position="51"/>
    </location>
</feature>
<organism evidence="2 4">
    <name type="scientific">Billgrantia kenyensis</name>
    <dbReference type="NCBI Taxonomy" id="321266"/>
    <lineage>
        <taxon>Bacteria</taxon>
        <taxon>Pseudomonadati</taxon>
        <taxon>Pseudomonadota</taxon>
        <taxon>Gammaproteobacteria</taxon>
        <taxon>Oceanospirillales</taxon>
        <taxon>Halomonadaceae</taxon>
        <taxon>Billgrantia</taxon>
    </lineage>
</organism>
<keyword evidence="1" id="KW-0472">Membrane</keyword>
<feature type="transmembrane region" description="Helical" evidence="1">
    <location>
        <begin position="109"/>
        <end position="127"/>
    </location>
</feature>
<comment type="caution">
    <text evidence="2">The sequence shown here is derived from an EMBL/GenBank/DDBJ whole genome shotgun (WGS) entry which is preliminary data.</text>
</comment>
<evidence type="ECO:0000256" key="1">
    <source>
        <dbReference type="SAM" id="Phobius"/>
    </source>
</evidence>
<keyword evidence="5" id="KW-1185">Reference proteome</keyword>
<keyword evidence="1" id="KW-0812">Transmembrane</keyword>